<evidence type="ECO:0000256" key="4">
    <source>
        <dbReference type="ARBA" id="ARBA00023157"/>
    </source>
</evidence>
<dbReference type="PANTHER" id="PTHR43110:SF1">
    <property type="entry name" value="THIOL PEROXIDASE"/>
    <property type="match status" value="1"/>
</dbReference>
<dbReference type="Pfam" id="PF08534">
    <property type="entry name" value="Redoxin"/>
    <property type="match status" value="1"/>
</dbReference>
<evidence type="ECO:0000259" key="7">
    <source>
        <dbReference type="PROSITE" id="PS51352"/>
    </source>
</evidence>
<evidence type="ECO:0000256" key="6">
    <source>
        <dbReference type="HAMAP-Rule" id="MF_00269"/>
    </source>
</evidence>
<dbReference type="PANTHER" id="PTHR43110">
    <property type="entry name" value="THIOL PEROXIDASE"/>
    <property type="match status" value="1"/>
</dbReference>
<dbReference type="CDD" id="cd03014">
    <property type="entry name" value="PRX_Atyp2cys"/>
    <property type="match status" value="1"/>
</dbReference>
<evidence type="ECO:0000313" key="9">
    <source>
        <dbReference type="Proteomes" id="UP000010808"/>
    </source>
</evidence>
<gene>
    <name evidence="6 8" type="primary">tpx</name>
    <name evidence="8" type="ORF">DESAM_20421</name>
</gene>
<dbReference type="PATRIC" id="fig|1121451.3.peg.686"/>
<dbReference type="SUPFAM" id="SSF52833">
    <property type="entry name" value="Thioredoxin-like"/>
    <property type="match status" value="1"/>
</dbReference>
<feature type="domain" description="Thioredoxin" evidence="7">
    <location>
        <begin position="22"/>
        <end position="171"/>
    </location>
</feature>
<dbReference type="OrthoDB" id="9781543at2"/>
<evidence type="ECO:0000256" key="3">
    <source>
        <dbReference type="ARBA" id="ARBA00023002"/>
    </source>
</evidence>
<evidence type="ECO:0000256" key="2">
    <source>
        <dbReference type="ARBA" id="ARBA00022862"/>
    </source>
</evidence>
<dbReference type="HAMAP" id="MF_00269">
    <property type="entry name" value="Tpx"/>
    <property type="match status" value="1"/>
</dbReference>
<dbReference type="STRING" id="1121451.DESAM_20421"/>
<dbReference type="Proteomes" id="UP000010808">
    <property type="component" value="Chromosome"/>
</dbReference>
<accession>L0R7K1</accession>
<dbReference type="EMBL" id="FO203522">
    <property type="protein sequence ID" value="CCO22708.1"/>
    <property type="molecule type" value="Genomic_DNA"/>
</dbReference>
<protein>
    <recommendedName>
        <fullName evidence="6">Thiol peroxidase</fullName>
        <shortName evidence="6">Tpx</shortName>
        <ecNumber evidence="6">1.11.1.24</ecNumber>
    </recommendedName>
    <alternativeName>
        <fullName evidence="6">Peroxiredoxin tpx</fullName>
        <shortName evidence="6">Prx</shortName>
    </alternativeName>
    <alternativeName>
        <fullName evidence="6">Thioredoxin peroxidase</fullName>
    </alternativeName>
    <alternativeName>
        <fullName evidence="6">Thioredoxin-dependent peroxiredoxin</fullName>
    </alternativeName>
</protein>
<keyword evidence="4" id="KW-1015">Disulfide bond</keyword>
<proteinExistence type="inferred from homology"/>
<sequence>MNERSGVITFQGNPLTLLGDEIKVGDKAPEFSATDNGLAPKTLADYAGKVLILSAVPSLDTPVCDMETRRFNNEAANLGDEIKILTLSMDLPFAQARWCGAAGVEAVETLSDYMSSSFGEAYGVLIKELRLLSRAVFVVDKAGVVQYAQYLNEITEEPDYDSALAAAKKLV</sequence>
<feature type="active site" description="Cysteine sulfenic acid (-SOH) intermediate" evidence="6">
    <location>
        <position position="64"/>
    </location>
</feature>
<keyword evidence="9" id="KW-1185">Reference proteome</keyword>
<keyword evidence="5 6" id="KW-0676">Redox-active center</keyword>
<dbReference type="InterPro" id="IPR002065">
    <property type="entry name" value="TPX"/>
</dbReference>
<dbReference type="HOGENOM" id="CLU_042529_12_0_7"/>
<keyword evidence="1 6" id="KW-0575">Peroxidase</keyword>
<dbReference type="NCBIfam" id="NF001808">
    <property type="entry name" value="PRK00522.1"/>
    <property type="match status" value="1"/>
</dbReference>
<dbReference type="PROSITE" id="PS51352">
    <property type="entry name" value="THIOREDOXIN_2"/>
    <property type="match status" value="1"/>
</dbReference>
<comment type="function">
    <text evidence="6">Thiol-specific peroxidase that catalyzes the reduction of hydrogen peroxide and organic hydroperoxides to water and alcohols, respectively. Plays a role in cell protection against oxidative stress by detoxifying peroxides.</text>
</comment>
<dbReference type="eggNOG" id="COG2077">
    <property type="taxonomic scope" value="Bacteria"/>
</dbReference>
<name>L0R7K1_9BACT</name>
<evidence type="ECO:0000256" key="1">
    <source>
        <dbReference type="ARBA" id="ARBA00022559"/>
    </source>
</evidence>
<comment type="subunit">
    <text evidence="6">Homodimer.</text>
</comment>
<dbReference type="AlphaFoldDB" id="L0R7K1"/>
<comment type="catalytic activity">
    <reaction evidence="6">
        <text>a hydroperoxide + [thioredoxin]-dithiol = an alcohol + [thioredoxin]-disulfide + H2O</text>
        <dbReference type="Rhea" id="RHEA:62620"/>
        <dbReference type="Rhea" id="RHEA-COMP:10698"/>
        <dbReference type="Rhea" id="RHEA-COMP:10700"/>
        <dbReference type="ChEBI" id="CHEBI:15377"/>
        <dbReference type="ChEBI" id="CHEBI:29950"/>
        <dbReference type="ChEBI" id="CHEBI:30879"/>
        <dbReference type="ChEBI" id="CHEBI:35924"/>
        <dbReference type="ChEBI" id="CHEBI:50058"/>
        <dbReference type="EC" id="1.11.1.24"/>
    </reaction>
</comment>
<dbReference type="InterPro" id="IPR050455">
    <property type="entry name" value="Tpx_Peroxidase_subfamily"/>
</dbReference>
<reference evidence="8 9" key="1">
    <citation type="submission" date="2012-10" db="EMBL/GenBank/DDBJ databases">
        <authorList>
            <person name="Genoscope - CEA"/>
        </authorList>
    </citation>
    <scope>NUCLEOTIDE SEQUENCE [LARGE SCALE GENOMIC DNA]</scope>
    <source>
        <strain evidence="9">AM13 / DSM 14728</strain>
    </source>
</reference>
<dbReference type="InterPro" id="IPR018219">
    <property type="entry name" value="Tpx_CS"/>
</dbReference>
<comment type="similarity">
    <text evidence="6">Belongs to the peroxiredoxin family. Tpx subfamily.</text>
</comment>
<keyword evidence="3 6" id="KW-0560">Oxidoreductase</keyword>
<dbReference type="Gene3D" id="3.40.30.10">
    <property type="entry name" value="Glutaredoxin"/>
    <property type="match status" value="1"/>
</dbReference>
<dbReference type="InterPro" id="IPR036249">
    <property type="entry name" value="Thioredoxin-like_sf"/>
</dbReference>
<dbReference type="PROSITE" id="PS01265">
    <property type="entry name" value="TPX"/>
    <property type="match status" value="1"/>
</dbReference>
<keyword evidence="2 6" id="KW-0049">Antioxidant</keyword>
<dbReference type="EC" id="1.11.1.24" evidence="6"/>
<comment type="caution">
    <text evidence="6">Lacks conserved residue(s) required for the propagation of feature annotation.</text>
</comment>
<evidence type="ECO:0000313" key="8">
    <source>
        <dbReference type="EMBL" id="CCO22708.1"/>
    </source>
</evidence>
<dbReference type="InterPro" id="IPR013766">
    <property type="entry name" value="Thioredoxin_domain"/>
</dbReference>
<organism evidence="8 9">
    <name type="scientific">Maridesulfovibrio hydrothermalis AM13 = DSM 14728</name>
    <dbReference type="NCBI Taxonomy" id="1121451"/>
    <lineage>
        <taxon>Bacteria</taxon>
        <taxon>Pseudomonadati</taxon>
        <taxon>Thermodesulfobacteriota</taxon>
        <taxon>Desulfovibrionia</taxon>
        <taxon>Desulfovibrionales</taxon>
        <taxon>Desulfovibrionaceae</taxon>
        <taxon>Maridesulfovibrio</taxon>
    </lineage>
</organism>
<dbReference type="GO" id="GO:0008379">
    <property type="term" value="F:thioredoxin peroxidase activity"/>
    <property type="evidence" value="ECO:0007669"/>
    <property type="project" value="UniProtKB-UniRule"/>
</dbReference>
<dbReference type="RefSeq" id="WP_015335316.1">
    <property type="nucleotide sequence ID" value="NC_020055.1"/>
</dbReference>
<dbReference type="InterPro" id="IPR013740">
    <property type="entry name" value="Redoxin"/>
</dbReference>
<dbReference type="KEGG" id="dhy:DESAM_20421"/>
<evidence type="ECO:0000256" key="5">
    <source>
        <dbReference type="ARBA" id="ARBA00023284"/>
    </source>
</evidence>